<proteinExistence type="predicted"/>
<reference evidence="1" key="1">
    <citation type="submission" date="2018-05" db="EMBL/GenBank/DDBJ databases">
        <authorList>
            <person name="Lanie J.A."/>
            <person name="Ng W.-L."/>
            <person name="Kazmierczak K.M."/>
            <person name="Andrzejewski T.M."/>
            <person name="Davidsen T.M."/>
            <person name="Wayne K.J."/>
            <person name="Tettelin H."/>
            <person name="Glass J.I."/>
            <person name="Rusch D."/>
            <person name="Podicherti R."/>
            <person name="Tsui H.-C.T."/>
            <person name="Winkler M.E."/>
        </authorList>
    </citation>
    <scope>NUCLEOTIDE SEQUENCE</scope>
</reference>
<gene>
    <name evidence="1" type="ORF">METZ01_LOCUS433496</name>
</gene>
<accession>A0A382YBF2</accession>
<name>A0A382YBF2_9ZZZZ</name>
<organism evidence="1">
    <name type="scientific">marine metagenome</name>
    <dbReference type="NCBI Taxonomy" id="408172"/>
    <lineage>
        <taxon>unclassified sequences</taxon>
        <taxon>metagenomes</taxon>
        <taxon>ecological metagenomes</taxon>
    </lineage>
</organism>
<dbReference type="EMBL" id="UINC01174491">
    <property type="protein sequence ID" value="SVD80642.1"/>
    <property type="molecule type" value="Genomic_DNA"/>
</dbReference>
<evidence type="ECO:0000313" key="1">
    <source>
        <dbReference type="EMBL" id="SVD80642.1"/>
    </source>
</evidence>
<feature type="non-terminal residue" evidence="1">
    <location>
        <position position="1"/>
    </location>
</feature>
<dbReference type="AlphaFoldDB" id="A0A382YBF2"/>
<protein>
    <submittedName>
        <fullName evidence="1">Uncharacterized protein</fullName>
    </submittedName>
</protein>
<sequence length="76" mass="8907">VRDVTYNENGEATYSESTHVYEEWGKFDSWVDNVDGAERKCAVGREEEISTRDSTLTFDSCYCWDQNDRFYNPFGD</sequence>